<dbReference type="CDD" id="cd14791">
    <property type="entry name" value="GH36"/>
    <property type="match status" value="1"/>
</dbReference>
<name>A0ABP6X3P2_9ACTN</name>
<gene>
    <name evidence="3" type="ORF">GCM10022197_12260</name>
</gene>
<comment type="caution">
    <text evidence="3">The sequence shown here is derived from an EMBL/GenBank/DDBJ whole genome shotgun (WGS) entry which is preliminary data.</text>
</comment>
<dbReference type="PANTHER" id="PTHR43053">
    <property type="entry name" value="GLYCOSIDASE FAMILY 31"/>
    <property type="match status" value="1"/>
</dbReference>
<sequence>MLTVRDGHAPATDRLVQTVVGRRARYVDHRDAVVRGGRELVLTVADPVSGLRAELLLELADDVPVLRSRVRVVNDGAEPAVLRSVVSFATHFGRPAGSTEPCGVRRWTLHRAFSEWLGEGRWFTEPGDAIRFPALGQELTGQDPRSARRVVSTGTWSSGTHLPVAAAVAPDGGVAWAWQVEHNGPWRYDLGEDTVDGHLAVGGPTDADHQWLTVLAPGDAFTSVPVAVTVAPDLTTAVGHLTRHRRSRRRPHPVDTPPRIVFNDYMNTLEGDPTTARLLPLVDAAAAVGAEVFCIDAGWYDETGHWWDSVGEWLPSRTRFPGGIGEVLERIRGHGMTAGLWLEPEVVGVRSPLADRLPDDAFLQRAGQRLVEHDRHHLDLRHPAARAHLDAVVDRLVADLGVGYLKLDYNVDPGPGTDHDADSVGDGLLRHNRAHLAWLDGVLDRHPALVLENCGSGAMRSDPAMLSRLQLQSTSDQQDPLRYPPVAASAPMLVLPEQAASWAYPQPGMTPEEAAFTLVTGLSGRLYLSGHLDAMTPDERALVAEAVRLGRDLREDLASTVPFWPLGLPGWDDAWVALGLAGDAGCHLFVWSRDPGQPEVTLDLSGVPGLEPGTAISVEQVFPAALPVWTTGGSPDGRALRLTSTSGTPAARVLRLSVASVPAVS</sequence>
<dbReference type="InterPro" id="IPR002252">
    <property type="entry name" value="Glyco_hydro_36"/>
</dbReference>
<evidence type="ECO:0008006" key="5">
    <source>
        <dbReference type="Google" id="ProtNLM"/>
    </source>
</evidence>
<keyword evidence="1" id="KW-0378">Hydrolase</keyword>
<evidence type="ECO:0000313" key="3">
    <source>
        <dbReference type="EMBL" id="GAA3558471.1"/>
    </source>
</evidence>
<dbReference type="EMBL" id="BAAAYR010000001">
    <property type="protein sequence ID" value="GAA3558471.1"/>
    <property type="molecule type" value="Genomic_DNA"/>
</dbReference>
<dbReference type="Pfam" id="PF02065">
    <property type="entry name" value="Melibiase"/>
    <property type="match status" value="1"/>
</dbReference>
<proteinExistence type="predicted"/>
<dbReference type="InterPro" id="IPR038417">
    <property type="entry name" value="Alpga-gal_N_sf"/>
</dbReference>
<dbReference type="Proteomes" id="UP001500767">
    <property type="component" value="Unassembled WGS sequence"/>
</dbReference>
<reference evidence="4" key="1">
    <citation type="journal article" date="2019" name="Int. J. Syst. Evol. Microbiol.">
        <title>The Global Catalogue of Microorganisms (GCM) 10K type strain sequencing project: providing services to taxonomists for standard genome sequencing and annotation.</title>
        <authorList>
            <consortium name="The Broad Institute Genomics Platform"/>
            <consortium name="The Broad Institute Genome Sequencing Center for Infectious Disease"/>
            <person name="Wu L."/>
            <person name="Ma J."/>
        </authorList>
    </citation>
    <scope>NUCLEOTIDE SEQUENCE [LARGE SCALE GENOMIC DNA]</scope>
    <source>
        <strain evidence="4">JCM 16540</strain>
    </source>
</reference>
<dbReference type="Gene3D" id="3.20.20.70">
    <property type="entry name" value="Aldolase class I"/>
    <property type="match status" value="1"/>
</dbReference>
<dbReference type="PANTHER" id="PTHR43053:SF3">
    <property type="entry name" value="ALPHA-GALACTOSIDASE C-RELATED"/>
    <property type="match status" value="1"/>
</dbReference>
<dbReference type="InterPro" id="IPR050985">
    <property type="entry name" value="Alpha-glycosidase_related"/>
</dbReference>
<dbReference type="Gene3D" id="2.70.98.60">
    <property type="entry name" value="alpha-galactosidase from lactobacil brevis"/>
    <property type="match status" value="1"/>
</dbReference>
<organism evidence="3 4">
    <name type="scientific">Microlunatus spumicola</name>
    <dbReference type="NCBI Taxonomy" id="81499"/>
    <lineage>
        <taxon>Bacteria</taxon>
        <taxon>Bacillati</taxon>
        <taxon>Actinomycetota</taxon>
        <taxon>Actinomycetes</taxon>
        <taxon>Propionibacteriales</taxon>
        <taxon>Propionibacteriaceae</taxon>
        <taxon>Microlunatus</taxon>
    </lineage>
</organism>
<dbReference type="SUPFAM" id="SSF51445">
    <property type="entry name" value="(Trans)glycosidases"/>
    <property type="match status" value="1"/>
</dbReference>
<evidence type="ECO:0000256" key="1">
    <source>
        <dbReference type="ARBA" id="ARBA00022801"/>
    </source>
</evidence>
<protein>
    <recommendedName>
        <fullName evidence="5">Alpha-galactosidase</fullName>
    </recommendedName>
</protein>
<dbReference type="InterPro" id="IPR017853">
    <property type="entry name" value="GH"/>
</dbReference>
<evidence type="ECO:0000313" key="4">
    <source>
        <dbReference type="Proteomes" id="UP001500767"/>
    </source>
</evidence>
<dbReference type="PRINTS" id="PR00743">
    <property type="entry name" value="GLHYDRLASE36"/>
</dbReference>
<evidence type="ECO:0000256" key="2">
    <source>
        <dbReference type="ARBA" id="ARBA00023295"/>
    </source>
</evidence>
<dbReference type="InterPro" id="IPR013785">
    <property type="entry name" value="Aldolase_TIM"/>
</dbReference>
<keyword evidence="2" id="KW-0326">Glycosidase</keyword>
<keyword evidence="4" id="KW-1185">Reference proteome</keyword>
<accession>A0ABP6X3P2</accession>